<dbReference type="Proteomes" id="UP001499959">
    <property type="component" value="Unassembled WGS sequence"/>
</dbReference>
<evidence type="ECO:0000313" key="3">
    <source>
        <dbReference type="Proteomes" id="UP001499959"/>
    </source>
</evidence>
<dbReference type="Pfam" id="PF19889">
    <property type="entry name" value="DUF6362"/>
    <property type="match status" value="1"/>
</dbReference>
<evidence type="ECO:0000313" key="2">
    <source>
        <dbReference type="EMBL" id="GAA4782719.1"/>
    </source>
</evidence>
<gene>
    <name evidence="2" type="ORF">GCM10023307_04150</name>
</gene>
<comment type="caution">
    <text evidence="2">The sequence shown here is derived from an EMBL/GenBank/DDBJ whole genome shotgun (WGS) entry which is preliminary data.</text>
</comment>
<keyword evidence="3" id="KW-1185">Reference proteome</keyword>
<dbReference type="InterPro" id="IPR045942">
    <property type="entry name" value="DUF6362"/>
</dbReference>
<reference evidence="3" key="1">
    <citation type="journal article" date="2019" name="Int. J. Syst. Evol. Microbiol.">
        <title>The Global Catalogue of Microorganisms (GCM) 10K type strain sequencing project: providing services to taxonomists for standard genome sequencing and annotation.</title>
        <authorList>
            <consortium name="The Broad Institute Genomics Platform"/>
            <consortium name="The Broad Institute Genome Sequencing Center for Infectious Disease"/>
            <person name="Wu L."/>
            <person name="Ma J."/>
        </authorList>
    </citation>
    <scope>NUCLEOTIDE SEQUENCE [LARGE SCALE GENOMIC DNA]</scope>
    <source>
        <strain evidence="3">JCM 18204</strain>
    </source>
</reference>
<dbReference type="RefSeq" id="WP_345301612.1">
    <property type="nucleotide sequence ID" value="NZ_BAABJE010000001.1"/>
</dbReference>
<name>A0ABP9AKJ6_9GAMM</name>
<protein>
    <recommendedName>
        <fullName evidence="1">DUF6362 domain-containing protein</fullName>
    </recommendedName>
</protein>
<organism evidence="2 3">
    <name type="scientific">Lysobacter hankyongensis</name>
    <dbReference type="NCBI Taxonomy" id="1176535"/>
    <lineage>
        <taxon>Bacteria</taxon>
        <taxon>Pseudomonadati</taxon>
        <taxon>Pseudomonadota</taxon>
        <taxon>Gammaproteobacteria</taxon>
        <taxon>Lysobacterales</taxon>
        <taxon>Lysobacteraceae</taxon>
        <taxon>Lysobacter</taxon>
    </lineage>
</organism>
<evidence type="ECO:0000259" key="1">
    <source>
        <dbReference type="Pfam" id="PF19889"/>
    </source>
</evidence>
<dbReference type="EMBL" id="BAABJE010000001">
    <property type="protein sequence ID" value="GAA4782719.1"/>
    <property type="molecule type" value="Genomic_DNA"/>
</dbReference>
<feature type="domain" description="DUF6362" evidence="1">
    <location>
        <begin position="22"/>
        <end position="117"/>
    </location>
</feature>
<sequence>MTVWTFDEVEHRFHEAAATSYRLPAARVAGYVSLWPEIARQSWEGYADERIVLRFPATPAAVDRLAETTQWLQWLSVEQRKLVWARARYVPWRAICEAQHCSKPTAWRRWRHALTLIVVQLNGQPPRIVEAITQHDAT</sequence>
<accession>A0ABP9AKJ6</accession>
<proteinExistence type="predicted"/>